<dbReference type="AlphaFoldDB" id="A0A6G0RPT2"/>
<feature type="region of interest" description="Disordered" evidence="1">
    <location>
        <begin position="426"/>
        <end position="520"/>
    </location>
</feature>
<feature type="compositionally biased region" description="Polar residues" evidence="1">
    <location>
        <begin position="204"/>
        <end position="219"/>
    </location>
</feature>
<sequence length="520" mass="56918">MRLKIVGTLQGPVTAPVVTTDKLGAIKMLMHLLKEAGIVQGAFEVNELFERDVSDITRSTMSLHLMLTPLVGSTKIEIDTTPAVSPHSPEYQTGSPQYASATSVADSETSVDLQRMTLGPSGAAMLQQRKMKEETIPQQPVLTASSFVAPDRCPANRMQSFFNDAMDRFLREQQTPEAAPASQITRPTRTSAGVPSAPRATATAKAQCTQDVETESVGSHHSGLADEYDPDDMSLEAPRRAAVASAGATSGNTSTAQQIRVSAISELKDFSGKDGDVDRSRSWIGKAKSAFLRDQAPDSEKCLVFGDLMSGPARNWYRQHARSIRSDWKSLLESFLVQCCERGVSVARRYYHARKRSDESPIEYLHRLNVAGMRAKLPIKGGAPSTRRGHVDHFIETLDDRDLADQLVLLRLRDADELEETLRLRQRSKARQGRAAVGSSKFRQRAAPAANSASAKPARVVHAIQAADGSSSSESDDSGSDQDAGYRRIHAAAANERDVQERQVLNRREPPSQDQRLDRD</sequence>
<proteinExistence type="predicted"/>
<evidence type="ECO:0000313" key="2">
    <source>
        <dbReference type="EMBL" id="KAE9338883.1"/>
    </source>
</evidence>
<feature type="compositionally biased region" description="Low complexity" evidence="1">
    <location>
        <begin position="446"/>
        <end position="458"/>
    </location>
</feature>
<evidence type="ECO:0000256" key="1">
    <source>
        <dbReference type="SAM" id="MobiDB-lite"/>
    </source>
</evidence>
<comment type="caution">
    <text evidence="2">The sequence shown here is derived from an EMBL/GenBank/DDBJ whole genome shotgun (WGS) entry which is preliminary data.</text>
</comment>
<organism evidence="2 3">
    <name type="scientific">Phytophthora fragariae</name>
    <dbReference type="NCBI Taxonomy" id="53985"/>
    <lineage>
        <taxon>Eukaryota</taxon>
        <taxon>Sar</taxon>
        <taxon>Stramenopiles</taxon>
        <taxon>Oomycota</taxon>
        <taxon>Peronosporomycetes</taxon>
        <taxon>Peronosporales</taxon>
        <taxon>Peronosporaceae</taxon>
        <taxon>Phytophthora</taxon>
    </lineage>
</organism>
<reference evidence="2 3" key="1">
    <citation type="submission" date="2018-09" db="EMBL/GenBank/DDBJ databases">
        <title>Genomic investigation of the strawberry pathogen Phytophthora fragariae indicates pathogenicity is determined by transcriptional variation in three key races.</title>
        <authorList>
            <person name="Adams T.M."/>
            <person name="Armitage A.D."/>
            <person name="Sobczyk M.K."/>
            <person name="Bates H.J."/>
            <person name="Dunwell J.M."/>
            <person name="Nellist C.F."/>
            <person name="Harrison R.J."/>
        </authorList>
    </citation>
    <scope>NUCLEOTIDE SEQUENCE [LARGE SCALE GENOMIC DNA]</scope>
    <source>
        <strain evidence="2 3">NOV-77</strain>
    </source>
</reference>
<dbReference type="EMBL" id="QXFY01000647">
    <property type="protein sequence ID" value="KAE9338883.1"/>
    <property type="molecule type" value="Genomic_DNA"/>
</dbReference>
<gene>
    <name evidence="2" type="ORF">PF008_g11838</name>
</gene>
<protein>
    <recommendedName>
        <fullName evidence="4">Retrotransposon gag domain-containing protein</fullName>
    </recommendedName>
</protein>
<feature type="compositionally biased region" description="Basic and acidic residues" evidence="1">
    <location>
        <begin position="495"/>
        <end position="520"/>
    </location>
</feature>
<feature type="region of interest" description="Disordered" evidence="1">
    <location>
        <begin position="173"/>
        <end position="232"/>
    </location>
</feature>
<dbReference type="Proteomes" id="UP000486351">
    <property type="component" value="Unassembled WGS sequence"/>
</dbReference>
<evidence type="ECO:0008006" key="4">
    <source>
        <dbReference type="Google" id="ProtNLM"/>
    </source>
</evidence>
<name>A0A6G0RPT2_9STRA</name>
<evidence type="ECO:0000313" key="3">
    <source>
        <dbReference type="Proteomes" id="UP000486351"/>
    </source>
</evidence>
<accession>A0A6G0RPT2</accession>
<feature type="compositionally biased region" description="Polar residues" evidence="1">
    <location>
        <begin position="173"/>
        <end position="193"/>
    </location>
</feature>